<feature type="binding site" evidence="7">
    <location>
        <position position="154"/>
    </location>
    <ligand>
        <name>Zn(2+)</name>
        <dbReference type="ChEBI" id="CHEBI:29105"/>
    </ligand>
</feature>
<dbReference type="GO" id="GO:0045892">
    <property type="term" value="P:negative regulation of DNA-templated transcription"/>
    <property type="evidence" value="ECO:0007669"/>
    <property type="project" value="TreeGrafter"/>
</dbReference>
<protein>
    <submittedName>
        <fullName evidence="8">Transcriptional repressor</fullName>
    </submittedName>
</protein>
<feature type="binding site" evidence="7">
    <location>
        <position position="114"/>
    </location>
    <ligand>
        <name>Zn(2+)</name>
        <dbReference type="ChEBI" id="CHEBI:29105"/>
    </ligand>
</feature>
<dbReference type="GO" id="GO:1900376">
    <property type="term" value="P:regulation of secondary metabolite biosynthetic process"/>
    <property type="evidence" value="ECO:0007669"/>
    <property type="project" value="TreeGrafter"/>
</dbReference>
<keyword evidence="3 7" id="KW-0862">Zinc</keyword>
<evidence type="ECO:0000313" key="9">
    <source>
        <dbReference type="Proteomes" id="UP000503308"/>
    </source>
</evidence>
<keyword evidence="9" id="KW-1185">Reference proteome</keyword>
<dbReference type="AlphaFoldDB" id="A0A858SSK2"/>
<evidence type="ECO:0000256" key="3">
    <source>
        <dbReference type="ARBA" id="ARBA00022833"/>
    </source>
</evidence>
<evidence type="ECO:0000256" key="2">
    <source>
        <dbReference type="ARBA" id="ARBA00022491"/>
    </source>
</evidence>
<dbReference type="PANTHER" id="PTHR33202">
    <property type="entry name" value="ZINC UPTAKE REGULATION PROTEIN"/>
    <property type="match status" value="1"/>
</dbReference>
<dbReference type="KEGG" id="rpon:G3256_11180"/>
<proteinExistence type="inferred from homology"/>
<gene>
    <name evidence="8" type="ORF">G3256_11180</name>
</gene>
<feature type="binding site" evidence="7">
    <location>
        <position position="111"/>
    </location>
    <ligand>
        <name>Zn(2+)</name>
        <dbReference type="ChEBI" id="CHEBI:29105"/>
    </ligand>
</feature>
<dbReference type="Gene3D" id="3.30.1490.190">
    <property type="match status" value="1"/>
</dbReference>
<reference evidence="8 9" key="1">
    <citation type="submission" date="2020-02" db="EMBL/GenBank/DDBJ databases">
        <title>Genome sequence of Roseobacter ponti.</title>
        <authorList>
            <person name="Hollensteiner J."/>
            <person name="Schneider D."/>
            <person name="Poehlein A."/>
            <person name="Daniel R."/>
        </authorList>
    </citation>
    <scope>NUCLEOTIDE SEQUENCE [LARGE SCALE GENOMIC DNA]</scope>
    <source>
        <strain evidence="8 9">DSM 106830</strain>
    </source>
</reference>
<keyword evidence="4" id="KW-0805">Transcription regulation</keyword>
<feature type="binding site" evidence="7">
    <location>
        <position position="151"/>
    </location>
    <ligand>
        <name>Zn(2+)</name>
        <dbReference type="ChEBI" id="CHEBI:29105"/>
    </ligand>
</feature>
<dbReference type="SUPFAM" id="SSF46785">
    <property type="entry name" value="Winged helix' DNA-binding domain"/>
    <property type="match status" value="1"/>
</dbReference>
<sequence length="160" mass="16874">MTSVGFDCHDHSACMTGTLARAVERCRDQGLNLTPVRRRALEILLSEHRALGAYDLLAHLSAEGLGSQPPVAYRALDFLVRAGLAHKIEALNAYVACAHAGADHAPAFLVCRSCRAVAEAETTPAAGRLGDAARAAGFRIERTVVEAQGLCPACQQDAPA</sequence>
<evidence type="ECO:0000313" key="8">
    <source>
        <dbReference type="EMBL" id="QJF51684.1"/>
    </source>
</evidence>
<dbReference type="RefSeq" id="WP_169640901.1">
    <property type="nucleotide sequence ID" value="NZ_CP048788.1"/>
</dbReference>
<evidence type="ECO:0000256" key="5">
    <source>
        <dbReference type="ARBA" id="ARBA00023125"/>
    </source>
</evidence>
<organism evidence="8 9">
    <name type="scientific">Roseobacter ponti</name>
    <dbReference type="NCBI Taxonomy" id="1891787"/>
    <lineage>
        <taxon>Bacteria</taxon>
        <taxon>Pseudomonadati</taxon>
        <taxon>Pseudomonadota</taxon>
        <taxon>Alphaproteobacteria</taxon>
        <taxon>Rhodobacterales</taxon>
        <taxon>Roseobacteraceae</taxon>
        <taxon>Roseobacter</taxon>
    </lineage>
</organism>
<dbReference type="InterPro" id="IPR036388">
    <property type="entry name" value="WH-like_DNA-bd_sf"/>
</dbReference>
<comment type="similarity">
    <text evidence="1">Belongs to the Fur family.</text>
</comment>
<dbReference type="PANTHER" id="PTHR33202:SF6">
    <property type="entry name" value="ZINC UPTAKE REGULATION PROTEIN"/>
    <property type="match status" value="1"/>
</dbReference>
<dbReference type="GO" id="GO:0008270">
    <property type="term" value="F:zinc ion binding"/>
    <property type="evidence" value="ECO:0007669"/>
    <property type="project" value="TreeGrafter"/>
</dbReference>
<evidence type="ECO:0000256" key="4">
    <source>
        <dbReference type="ARBA" id="ARBA00023015"/>
    </source>
</evidence>
<dbReference type="Proteomes" id="UP000503308">
    <property type="component" value="Chromosome"/>
</dbReference>
<dbReference type="GO" id="GO:0000976">
    <property type="term" value="F:transcription cis-regulatory region binding"/>
    <property type="evidence" value="ECO:0007669"/>
    <property type="project" value="TreeGrafter"/>
</dbReference>
<dbReference type="GO" id="GO:0005829">
    <property type="term" value="C:cytosol"/>
    <property type="evidence" value="ECO:0007669"/>
    <property type="project" value="TreeGrafter"/>
</dbReference>
<keyword evidence="6" id="KW-0804">Transcription</keyword>
<accession>A0A858SSK2</accession>
<dbReference type="InterPro" id="IPR043135">
    <property type="entry name" value="Fur_C"/>
</dbReference>
<evidence type="ECO:0000256" key="6">
    <source>
        <dbReference type="ARBA" id="ARBA00023163"/>
    </source>
</evidence>
<dbReference type="EMBL" id="CP048788">
    <property type="protein sequence ID" value="QJF51684.1"/>
    <property type="molecule type" value="Genomic_DNA"/>
</dbReference>
<dbReference type="GO" id="GO:0003700">
    <property type="term" value="F:DNA-binding transcription factor activity"/>
    <property type="evidence" value="ECO:0007669"/>
    <property type="project" value="InterPro"/>
</dbReference>
<keyword evidence="5" id="KW-0238">DNA-binding</keyword>
<keyword evidence="7" id="KW-0479">Metal-binding</keyword>
<dbReference type="InterPro" id="IPR002481">
    <property type="entry name" value="FUR"/>
</dbReference>
<name>A0A858SSK2_9RHOB</name>
<keyword evidence="2" id="KW-0678">Repressor</keyword>
<evidence type="ECO:0000256" key="7">
    <source>
        <dbReference type="PIRSR" id="PIRSR602481-1"/>
    </source>
</evidence>
<comment type="cofactor">
    <cofactor evidence="7">
        <name>Zn(2+)</name>
        <dbReference type="ChEBI" id="CHEBI:29105"/>
    </cofactor>
    <text evidence="7">Binds 1 zinc ion per subunit.</text>
</comment>
<evidence type="ECO:0000256" key="1">
    <source>
        <dbReference type="ARBA" id="ARBA00007957"/>
    </source>
</evidence>
<dbReference type="InterPro" id="IPR036390">
    <property type="entry name" value="WH_DNA-bd_sf"/>
</dbReference>
<dbReference type="Gene3D" id="1.10.10.10">
    <property type="entry name" value="Winged helix-like DNA-binding domain superfamily/Winged helix DNA-binding domain"/>
    <property type="match status" value="1"/>
</dbReference>